<name>D3SLP0_THEAH</name>
<evidence type="ECO:0000256" key="10">
    <source>
        <dbReference type="ARBA" id="ARBA00047552"/>
    </source>
</evidence>
<evidence type="ECO:0000256" key="9">
    <source>
        <dbReference type="ARBA" id="ARBA00023146"/>
    </source>
</evidence>
<evidence type="ECO:0000313" key="16">
    <source>
        <dbReference type="Proteomes" id="UP000002043"/>
    </source>
</evidence>
<feature type="domain" description="Aminoacyl-tRNA synthetase class Ia" evidence="12">
    <location>
        <begin position="688"/>
        <end position="824"/>
    </location>
</feature>
<dbReference type="InterPro" id="IPR010978">
    <property type="entry name" value="tRNA-bd_arm"/>
</dbReference>
<dbReference type="CDD" id="cd00817">
    <property type="entry name" value="ValRS_core"/>
    <property type="match status" value="1"/>
</dbReference>
<keyword evidence="7 11" id="KW-0648">Protein biosynthesis</keyword>
<feature type="short sequence motif" description="'KMSKS' region" evidence="11">
    <location>
        <begin position="784"/>
        <end position="788"/>
    </location>
</feature>
<dbReference type="PANTHER" id="PTHR11946">
    <property type="entry name" value="VALYL-TRNA SYNTHETASES"/>
    <property type="match status" value="1"/>
</dbReference>
<dbReference type="InterPro" id="IPR001412">
    <property type="entry name" value="aa-tRNA-synth_I_CS"/>
</dbReference>
<dbReference type="HAMAP" id="MF_02004">
    <property type="entry name" value="Val_tRNA_synth_type1"/>
    <property type="match status" value="1"/>
</dbReference>
<dbReference type="SUPFAM" id="SSF52374">
    <property type="entry name" value="Nucleotidylyl transferase"/>
    <property type="match status" value="1"/>
</dbReference>
<dbReference type="GO" id="GO:0004832">
    <property type="term" value="F:valine-tRNA ligase activity"/>
    <property type="evidence" value="ECO:0007669"/>
    <property type="project" value="UniProtKB-UniRule"/>
</dbReference>
<dbReference type="SUPFAM" id="SSF50677">
    <property type="entry name" value="ValRS/IleRS/LeuRS editing domain"/>
    <property type="match status" value="1"/>
</dbReference>
<dbReference type="EMBL" id="CP001931">
    <property type="protein sequence ID" value="ADC89670.1"/>
    <property type="molecule type" value="Genomic_DNA"/>
</dbReference>
<sequence>MELREYDHRSIEERIAKEYVESKIFSSDTESSQRFSVVIPPPNVTGSLHMGHALNVTLQDVLCRWNRMRGKRVVWVPGFDHAGIATQYVVDRQLQQEGKSRFQIGREEFLKKVWEWVPISRDSIKNQLIRMGASVDWRRERFTLDEGFSRLVRYAFRKLYEEGLIYRGEYIVNWCPSDLTALSDLEVEHEEEDGKLYYIRYPLEDGSGYITVATTRPETMLGDTAVAVHPDDERYRELVGKKVRLPLVEWERKDIRGNLVKAVIPIVADERVKPDFGTGAVKITPAHDPLDFEIGRTHQLPFVKVMDEKARMNENAGPFMGMDRYEAREAVIQRLKELGLLEKVEEHQHAVGRCYRCKTVIEPMVSVQWFLKTSDPVIKEKALAAVRGYEEVKDKEFYSQIVKTSKLGFNLRLEQEGRTILVVHADEGVDFLVGRKEGEIAYIYLPEGREDLLEDARGKADAYRQADLLIKISGSFYIIRETGQEKKEGPVLLLLEKGQLIMMKDSEKTPLGNGEAKVEPLHGSFRIETERKKISQRERKKIRFVPENWEKIYLQWIENLKDWCISRQIWWGHRIPVWYCQDCGEENIFTDEDFDRIYDKIIFNLIADGKLPEEFTPEEVHALLSAPHFVHPHMTVLDFYRQYVFNWPHTMDMSPNALRLFFTQDANPMAILTEKRNRYRYNPSTKKFRFVLRCKRCGSENLRWEEDVLDTWFSSALWPFGVWGYPEKTKDLSELYPTDLLVTGFDIIFFWVARMVMMGMHFMKDIPFRDVYIHALVRDEKGQKMSKTKGNVIDPLDIIEKYGADALRFTLSILTQQGRDIKLSEKRFEGYKHFANKLWNAARFVLMNLQEDLLANLPMCAPPRWEDLWITTLLNETVKEVNEALERYDFSRACQKIYDFVWSEFCDWYIEMSKIRLYAEGEDPSVKGEKLTAQATLLRVLDTVLRLLHPFMPFITEELWRHLPTAHKEFLALAEYPVFNPQEIFPEAKEKIERLKEIITSIRSLRSDLRIEPSRKIKVYYRGEESEELVREMERYIKALARVEELIKVSSRPPKTVAKFSKDLEFYVSASEDIKVDELINSYTKKLQETKKLISQFRERLSNERFLTKAPPEEVERTRQMLEEYLEEEKRLEELLRTLKEALV</sequence>
<dbReference type="FunFam" id="3.90.740.10:FF:000055">
    <property type="entry name" value="Valyl Amino-acyl tRNA Synthetase"/>
    <property type="match status" value="1"/>
</dbReference>
<dbReference type="Gene3D" id="3.90.740.10">
    <property type="entry name" value="Valyl/Leucyl/Isoleucyl-tRNA synthetase, editing domain"/>
    <property type="match status" value="1"/>
</dbReference>
<comment type="subcellular location">
    <subcellularLocation>
        <location evidence="1 11">Cytoplasm</location>
    </subcellularLocation>
</comment>
<keyword evidence="3 11" id="KW-0963">Cytoplasm</keyword>
<dbReference type="CDD" id="cd07962">
    <property type="entry name" value="Anticodon_Ia_Val"/>
    <property type="match status" value="1"/>
</dbReference>
<accession>D3SLP0</accession>
<reference evidence="16" key="1">
    <citation type="journal article" date="2010" name="Stand. Genomic Sci.">
        <title>Complete genome sequence of Thermocrinis albus type strain (HI 11/12T).</title>
        <authorList>
            <person name="Wirth R."/>
            <person name="Sikorski J."/>
            <person name="Brambilla E."/>
            <person name="Misra M."/>
            <person name="Lapidus A."/>
            <person name="Copeland A."/>
            <person name="Nolan M."/>
            <person name="Lucas S."/>
            <person name="Chen F."/>
            <person name="Tice H."/>
            <person name="Cheng J.F."/>
            <person name="Han C."/>
            <person name="Detter J.C."/>
            <person name="Tapia R."/>
            <person name="Bruce D."/>
            <person name="Goodwin L."/>
            <person name="Pitluck S."/>
            <person name="Pati A."/>
            <person name="Anderson I."/>
            <person name="Ivanova N."/>
            <person name="Mavromatis K."/>
            <person name="Mikhailova N."/>
            <person name="Chen A."/>
            <person name="Palaniappan K."/>
            <person name="Bilek Y."/>
            <person name="Hader T."/>
            <person name="Land M."/>
            <person name="Hauser L."/>
            <person name="Chang Y.J."/>
            <person name="Jeffries C.D."/>
            <person name="Tindall B.J."/>
            <person name="Rohde M."/>
            <person name="Goker M."/>
            <person name="Bristow J."/>
            <person name="Eisen J.A."/>
            <person name="Markowitz V."/>
            <person name="Hugenholtz P."/>
            <person name="Kyrpides N.C."/>
            <person name="Klenk H.P."/>
        </authorList>
    </citation>
    <scope>NUCLEOTIDE SEQUENCE [LARGE SCALE GENOMIC DNA]</scope>
    <source>
        <strain evidence="16">DSM 14484 / JCM 11386 / HI 11/12</strain>
    </source>
</reference>
<evidence type="ECO:0000256" key="5">
    <source>
        <dbReference type="ARBA" id="ARBA00022741"/>
    </source>
</evidence>
<dbReference type="FunFam" id="3.40.50.620:FF:000032">
    <property type="entry name" value="Valine--tRNA ligase"/>
    <property type="match status" value="1"/>
</dbReference>
<protein>
    <recommendedName>
        <fullName evidence="11">Valine--tRNA ligase</fullName>
        <ecNumber evidence="11">6.1.1.9</ecNumber>
    </recommendedName>
    <alternativeName>
        <fullName evidence="11">Valyl-tRNA synthetase</fullName>
        <shortName evidence="11">ValRS</shortName>
    </alternativeName>
</protein>
<dbReference type="RefSeq" id="WP_012992076.1">
    <property type="nucleotide sequence ID" value="NC_013894.1"/>
</dbReference>
<comment type="similarity">
    <text evidence="11">Belongs to the class-I aminoacyl-tRNA synthetase family. ValS type 1 subfamily.</text>
</comment>
<evidence type="ECO:0000259" key="13">
    <source>
        <dbReference type="Pfam" id="PF08264"/>
    </source>
</evidence>
<dbReference type="InterPro" id="IPR013155">
    <property type="entry name" value="M/V/L/I-tRNA-synth_anticd-bd"/>
</dbReference>
<dbReference type="GO" id="GO:0005829">
    <property type="term" value="C:cytosol"/>
    <property type="evidence" value="ECO:0007669"/>
    <property type="project" value="TreeGrafter"/>
</dbReference>
<dbReference type="FunFam" id="1.10.730.10:FF:000014">
    <property type="entry name" value="Valine--tRNA ligase"/>
    <property type="match status" value="1"/>
</dbReference>
<feature type="domain" description="Aminoacyl-tRNA synthetase class Ia" evidence="12">
    <location>
        <begin position="536"/>
        <end position="589"/>
    </location>
</feature>
<keyword evidence="5 11" id="KW-0547">Nucleotide-binding</keyword>
<dbReference type="PRINTS" id="PR00986">
    <property type="entry name" value="TRNASYNTHVAL"/>
</dbReference>
<evidence type="ECO:0000259" key="12">
    <source>
        <dbReference type="Pfam" id="PF00133"/>
    </source>
</evidence>
<dbReference type="InterPro" id="IPR009008">
    <property type="entry name" value="Val/Leu/Ile-tRNA-synth_edit"/>
</dbReference>
<dbReference type="SUPFAM" id="SSF46589">
    <property type="entry name" value="tRNA-binding arm"/>
    <property type="match status" value="1"/>
</dbReference>
<dbReference type="InterPro" id="IPR037118">
    <property type="entry name" value="Val-tRNA_synth_C_sf"/>
</dbReference>
<evidence type="ECO:0000256" key="3">
    <source>
        <dbReference type="ARBA" id="ARBA00022490"/>
    </source>
</evidence>
<comment type="domain">
    <text evidence="11">The C-terminal coiled-coil domain is crucial for aminoacylation activity.</text>
</comment>
<dbReference type="KEGG" id="tal:Thal_1038"/>
<comment type="domain">
    <text evidence="11">ValRS has two distinct active sites: one for aminoacylation and one for editing. The misactivated threonine is translocated from the active site to the editing site.</text>
</comment>
<dbReference type="GO" id="GO:0002161">
    <property type="term" value="F:aminoacyl-tRNA deacylase activity"/>
    <property type="evidence" value="ECO:0007669"/>
    <property type="project" value="InterPro"/>
</dbReference>
<dbReference type="PANTHER" id="PTHR11946:SF93">
    <property type="entry name" value="VALINE--TRNA LIGASE, CHLOROPLASTIC_MITOCHONDRIAL 2"/>
    <property type="match status" value="1"/>
</dbReference>
<keyword evidence="6 11" id="KW-0067">ATP-binding</keyword>
<proteinExistence type="inferred from homology"/>
<dbReference type="Gene3D" id="3.40.50.620">
    <property type="entry name" value="HUPs"/>
    <property type="match status" value="3"/>
</dbReference>
<organism evidence="15 16">
    <name type="scientific">Thermocrinis albus (strain DSM 14484 / JCM 11386 / HI 11/12)</name>
    <dbReference type="NCBI Taxonomy" id="638303"/>
    <lineage>
        <taxon>Bacteria</taxon>
        <taxon>Pseudomonadati</taxon>
        <taxon>Aquificota</taxon>
        <taxon>Aquificia</taxon>
        <taxon>Aquificales</taxon>
        <taxon>Aquificaceae</taxon>
        <taxon>Thermocrinis</taxon>
    </lineage>
</organism>
<comment type="subunit">
    <text evidence="2 11">Monomer.</text>
</comment>
<dbReference type="SUPFAM" id="SSF47323">
    <property type="entry name" value="Anticodon-binding domain of a subclass of class I aminoacyl-tRNA synthetases"/>
    <property type="match status" value="1"/>
</dbReference>
<comment type="catalytic activity">
    <reaction evidence="10 11">
        <text>tRNA(Val) + L-valine + ATP = L-valyl-tRNA(Val) + AMP + diphosphate</text>
        <dbReference type="Rhea" id="RHEA:10704"/>
        <dbReference type="Rhea" id="RHEA-COMP:9672"/>
        <dbReference type="Rhea" id="RHEA-COMP:9708"/>
        <dbReference type="ChEBI" id="CHEBI:30616"/>
        <dbReference type="ChEBI" id="CHEBI:33019"/>
        <dbReference type="ChEBI" id="CHEBI:57762"/>
        <dbReference type="ChEBI" id="CHEBI:78442"/>
        <dbReference type="ChEBI" id="CHEBI:78537"/>
        <dbReference type="ChEBI" id="CHEBI:456215"/>
        <dbReference type="EC" id="6.1.1.9"/>
    </reaction>
</comment>
<dbReference type="InterPro" id="IPR019499">
    <property type="entry name" value="Val-tRNA_synth_tRNA-bd"/>
</dbReference>
<dbReference type="Proteomes" id="UP000002043">
    <property type="component" value="Chromosome"/>
</dbReference>
<dbReference type="OrthoDB" id="9810365at2"/>
<feature type="domain" description="Methionyl/Valyl/Leucyl/Isoleucyl-tRNA synthetase anticodon-binding" evidence="13">
    <location>
        <begin position="867"/>
        <end position="1020"/>
    </location>
</feature>
<dbReference type="EC" id="6.1.1.9" evidence="11"/>
<dbReference type="InterPro" id="IPR033705">
    <property type="entry name" value="Anticodon_Ia_Val"/>
</dbReference>
<dbReference type="STRING" id="638303.Thal_1038"/>
<dbReference type="InterPro" id="IPR014729">
    <property type="entry name" value="Rossmann-like_a/b/a_fold"/>
</dbReference>
<keyword evidence="8 11" id="KW-0175">Coiled coil</keyword>
<dbReference type="HOGENOM" id="CLU_001493_0_1_0"/>
<dbReference type="Gene3D" id="1.10.730.10">
    <property type="entry name" value="Isoleucyl-tRNA Synthetase, Domain 1"/>
    <property type="match status" value="1"/>
</dbReference>
<evidence type="ECO:0000256" key="4">
    <source>
        <dbReference type="ARBA" id="ARBA00022598"/>
    </source>
</evidence>
<dbReference type="Pfam" id="PF00133">
    <property type="entry name" value="tRNA-synt_1"/>
    <property type="match status" value="3"/>
</dbReference>
<dbReference type="eggNOG" id="COG0525">
    <property type="taxonomic scope" value="Bacteria"/>
</dbReference>
<feature type="coiled-coil region" evidence="11">
    <location>
        <begin position="1080"/>
        <end position="1142"/>
    </location>
</feature>
<dbReference type="InterPro" id="IPR002300">
    <property type="entry name" value="aa-tRNA-synth_Ia"/>
</dbReference>
<dbReference type="Pfam" id="PF08264">
    <property type="entry name" value="Anticodon_1"/>
    <property type="match status" value="1"/>
</dbReference>
<evidence type="ECO:0000256" key="8">
    <source>
        <dbReference type="ARBA" id="ARBA00023054"/>
    </source>
</evidence>
<dbReference type="PROSITE" id="PS00178">
    <property type="entry name" value="AA_TRNA_LIGASE_I"/>
    <property type="match status" value="1"/>
</dbReference>
<dbReference type="FunFam" id="3.90.740.10:FF:000008">
    <property type="entry name" value="Valine--tRNA ligase, mitochondrial"/>
    <property type="match status" value="1"/>
</dbReference>
<evidence type="ECO:0000313" key="15">
    <source>
        <dbReference type="EMBL" id="ADC89670.1"/>
    </source>
</evidence>
<feature type="domain" description="Aminoacyl-tRNA synthetase class Ia" evidence="12">
    <location>
        <begin position="21"/>
        <end position="390"/>
    </location>
</feature>
<keyword evidence="16" id="KW-1185">Reference proteome</keyword>
<dbReference type="GO" id="GO:0005524">
    <property type="term" value="F:ATP binding"/>
    <property type="evidence" value="ECO:0007669"/>
    <property type="project" value="UniProtKB-UniRule"/>
</dbReference>
<keyword evidence="4 11" id="KW-0436">Ligase</keyword>
<evidence type="ECO:0000256" key="1">
    <source>
        <dbReference type="ARBA" id="ARBA00004496"/>
    </source>
</evidence>
<evidence type="ECO:0000256" key="11">
    <source>
        <dbReference type="HAMAP-Rule" id="MF_02004"/>
    </source>
</evidence>
<evidence type="ECO:0000259" key="14">
    <source>
        <dbReference type="Pfam" id="PF10458"/>
    </source>
</evidence>
<dbReference type="GO" id="GO:0006438">
    <property type="term" value="P:valyl-tRNA aminoacylation"/>
    <property type="evidence" value="ECO:0007669"/>
    <property type="project" value="UniProtKB-UniRule"/>
</dbReference>
<feature type="short sequence motif" description="'HIGH' region" evidence="11">
    <location>
        <begin position="42"/>
        <end position="52"/>
    </location>
</feature>
<feature type="binding site" evidence="11">
    <location>
        <position position="787"/>
    </location>
    <ligand>
        <name>ATP</name>
        <dbReference type="ChEBI" id="CHEBI:30616"/>
    </ligand>
</feature>
<dbReference type="Gene3D" id="1.10.287.380">
    <property type="entry name" value="Valyl-tRNA synthetase, C-terminal domain"/>
    <property type="match status" value="1"/>
</dbReference>
<comment type="function">
    <text evidence="11">Catalyzes the attachment of valine to tRNA(Val). As ValRS can inadvertently accommodate and process structurally similar amino acids such as threonine, to avoid such errors, it has a 'posttransfer' editing activity that hydrolyzes mischarged Thr-tRNA(Val) in a tRNA-dependent manner.</text>
</comment>
<dbReference type="AlphaFoldDB" id="D3SLP0"/>
<dbReference type="Pfam" id="PF10458">
    <property type="entry name" value="Val_tRNA-synt_C"/>
    <property type="match status" value="1"/>
</dbReference>
<keyword evidence="9 11" id="KW-0030">Aminoacyl-tRNA synthetase</keyword>
<dbReference type="InterPro" id="IPR009080">
    <property type="entry name" value="tRNAsynth_Ia_anticodon-bd"/>
</dbReference>
<feature type="domain" description="Valyl-tRNA synthetase tRNA-binding arm" evidence="14">
    <location>
        <begin position="1076"/>
        <end position="1140"/>
    </location>
</feature>
<evidence type="ECO:0000256" key="7">
    <source>
        <dbReference type="ARBA" id="ARBA00022917"/>
    </source>
</evidence>
<gene>
    <name evidence="11" type="primary">valS</name>
    <name evidence="15" type="ordered locus">Thal_1038</name>
</gene>
<evidence type="ECO:0000256" key="2">
    <source>
        <dbReference type="ARBA" id="ARBA00011245"/>
    </source>
</evidence>
<dbReference type="InterPro" id="IPR002303">
    <property type="entry name" value="Valyl-tRNA_ligase"/>
</dbReference>
<evidence type="ECO:0000256" key="6">
    <source>
        <dbReference type="ARBA" id="ARBA00022840"/>
    </source>
</evidence>